<keyword evidence="2" id="KW-1185">Reference proteome</keyword>
<accession>A0A8W8K441</accession>
<name>A0A8W8K441_MAGGI</name>
<sequence>MASCIGETIFCGTFLDKNLVQFCFMDIIQKDLDNLVEIWNTHTISGGKGMHGGNRPIMLYTFPELYNKQRCLC</sequence>
<dbReference type="Proteomes" id="UP000005408">
    <property type="component" value="Unassembled WGS sequence"/>
</dbReference>
<evidence type="ECO:0000313" key="2">
    <source>
        <dbReference type="Proteomes" id="UP000005408"/>
    </source>
</evidence>
<protein>
    <submittedName>
        <fullName evidence="1">Uncharacterized protein</fullName>
    </submittedName>
</protein>
<reference evidence="1" key="1">
    <citation type="submission" date="2022-08" db="UniProtKB">
        <authorList>
            <consortium name="EnsemblMetazoa"/>
        </authorList>
    </citation>
    <scope>IDENTIFICATION</scope>
    <source>
        <strain evidence="1">05x7-T-G4-1.051#20</strain>
    </source>
</reference>
<evidence type="ECO:0000313" key="1">
    <source>
        <dbReference type="EnsemblMetazoa" id="G21567.1:cds"/>
    </source>
</evidence>
<proteinExistence type="predicted"/>
<dbReference type="EnsemblMetazoa" id="G21567.1">
    <property type="protein sequence ID" value="G21567.1:cds"/>
    <property type="gene ID" value="G21567"/>
</dbReference>
<organism evidence="1 2">
    <name type="scientific">Magallana gigas</name>
    <name type="common">Pacific oyster</name>
    <name type="synonym">Crassostrea gigas</name>
    <dbReference type="NCBI Taxonomy" id="29159"/>
    <lineage>
        <taxon>Eukaryota</taxon>
        <taxon>Metazoa</taxon>
        <taxon>Spiralia</taxon>
        <taxon>Lophotrochozoa</taxon>
        <taxon>Mollusca</taxon>
        <taxon>Bivalvia</taxon>
        <taxon>Autobranchia</taxon>
        <taxon>Pteriomorphia</taxon>
        <taxon>Ostreida</taxon>
        <taxon>Ostreoidea</taxon>
        <taxon>Ostreidae</taxon>
        <taxon>Magallana</taxon>
    </lineage>
</organism>
<dbReference type="AlphaFoldDB" id="A0A8W8K441"/>